<dbReference type="CDD" id="cd06606">
    <property type="entry name" value="STKc_MAPKKK"/>
    <property type="match status" value="1"/>
</dbReference>
<dbReference type="Pfam" id="PF00069">
    <property type="entry name" value="Pkinase"/>
    <property type="match status" value="1"/>
</dbReference>
<accession>A0AAV1E6K4</accession>
<dbReference type="InterPro" id="IPR011009">
    <property type="entry name" value="Kinase-like_dom_sf"/>
</dbReference>
<evidence type="ECO:0000256" key="4">
    <source>
        <dbReference type="ARBA" id="ARBA00022679"/>
    </source>
</evidence>
<dbReference type="AlphaFoldDB" id="A0AAV1E6K4"/>
<dbReference type="EC" id="2.7.11.25" evidence="2"/>
<dbReference type="PANTHER" id="PTHR48016">
    <property type="entry name" value="MAP KINASE KINASE KINASE SSK2-RELATED-RELATED"/>
    <property type="match status" value="1"/>
</dbReference>
<keyword evidence="7 10" id="KW-0067">ATP-binding</keyword>
<dbReference type="InterPro" id="IPR017441">
    <property type="entry name" value="Protein_kinase_ATP_BS"/>
</dbReference>
<keyword evidence="3" id="KW-0723">Serine/threonine-protein kinase</keyword>
<organism evidence="13 14">
    <name type="scientific">Oldenlandia corymbosa var. corymbosa</name>
    <dbReference type="NCBI Taxonomy" id="529605"/>
    <lineage>
        <taxon>Eukaryota</taxon>
        <taxon>Viridiplantae</taxon>
        <taxon>Streptophyta</taxon>
        <taxon>Embryophyta</taxon>
        <taxon>Tracheophyta</taxon>
        <taxon>Spermatophyta</taxon>
        <taxon>Magnoliopsida</taxon>
        <taxon>eudicotyledons</taxon>
        <taxon>Gunneridae</taxon>
        <taxon>Pentapetalae</taxon>
        <taxon>asterids</taxon>
        <taxon>lamiids</taxon>
        <taxon>Gentianales</taxon>
        <taxon>Rubiaceae</taxon>
        <taxon>Rubioideae</taxon>
        <taxon>Spermacoceae</taxon>
        <taxon>Hedyotis-Oldenlandia complex</taxon>
        <taxon>Oldenlandia</taxon>
    </lineage>
</organism>
<dbReference type="InterPro" id="IPR000719">
    <property type="entry name" value="Prot_kinase_dom"/>
</dbReference>
<dbReference type="SUPFAM" id="SSF56112">
    <property type="entry name" value="Protein kinase-like (PK-like)"/>
    <property type="match status" value="1"/>
</dbReference>
<dbReference type="PANTHER" id="PTHR48016:SF29">
    <property type="entry name" value="MITOGEN-ACTIVATED PROTEIN KINASE KINASE KINASE 1-RELATED"/>
    <property type="match status" value="1"/>
</dbReference>
<feature type="domain" description="Protein kinase" evidence="12">
    <location>
        <begin position="278"/>
        <end position="530"/>
    </location>
</feature>
<dbReference type="PROSITE" id="PS00108">
    <property type="entry name" value="PROTEIN_KINASE_ST"/>
    <property type="match status" value="1"/>
</dbReference>
<dbReference type="InterPro" id="IPR008271">
    <property type="entry name" value="Ser/Thr_kinase_AS"/>
</dbReference>
<feature type="binding site" evidence="10">
    <location>
        <position position="306"/>
    </location>
    <ligand>
        <name>ATP</name>
        <dbReference type="ChEBI" id="CHEBI:30616"/>
    </ligand>
</feature>
<evidence type="ECO:0000256" key="6">
    <source>
        <dbReference type="ARBA" id="ARBA00022777"/>
    </source>
</evidence>
<keyword evidence="6" id="KW-0418">Kinase</keyword>
<keyword evidence="4" id="KW-0808">Transferase</keyword>
<comment type="catalytic activity">
    <reaction evidence="9">
        <text>L-seryl-[protein] + ATP = O-phospho-L-seryl-[protein] + ADP + H(+)</text>
        <dbReference type="Rhea" id="RHEA:17989"/>
        <dbReference type="Rhea" id="RHEA-COMP:9863"/>
        <dbReference type="Rhea" id="RHEA-COMP:11604"/>
        <dbReference type="ChEBI" id="CHEBI:15378"/>
        <dbReference type="ChEBI" id="CHEBI:29999"/>
        <dbReference type="ChEBI" id="CHEBI:30616"/>
        <dbReference type="ChEBI" id="CHEBI:83421"/>
        <dbReference type="ChEBI" id="CHEBI:456216"/>
        <dbReference type="EC" id="2.7.11.25"/>
    </reaction>
</comment>
<dbReference type="GO" id="GO:0004709">
    <property type="term" value="F:MAP kinase kinase kinase activity"/>
    <property type="evidence" value="ECO:0007669"/>
    <property type="project" value="UniProtKB-EC"/>
</dbReference>
<dbReference type="SMART" id="SM00220">
    <property type="entry name" value="S_TKc"/>
    <property type="match status" value="1"/>
</dbReference>
<keyword evidence="5 10" id="KW-0547">Nucleotide-binding</keyword>
<evidence type="ECO:0000259" key="12">
    <source>
        <dbReference type="PROSITE" id="PS50011"/>
    </source>
</evidence>
<reference evidence="13" key="1">
    <citation type="submission" date="2023-03" db="EMBL/GenBank/DDBJ databases">
        <authorList>
            <person name="Julca I."/>
        </authorList>
    </citation>
    <scope>NUCLEOTIDE SEQUENCE</scope>
</reference>
<evidence type="ECO:0000256" key="11">
    <source>
        <dbReference type="SAM" id="MobiDB-lite"/>
    </source>
</evidence>
<feature type="compositionally biased region" description="Low complexity" evidence="11">
    <location>
        <begin position="535"/>
        <end position="547"/>
    </location>
</feature>
<dbReference type="GO" id="GO:0005737">
    <property type="term" value="C:cytoplasm"/>
    <property type="evidence" value="ECO:0007669"/>
    <property type="project" value="TreeGrafter"/>
</dbReference>
<evidence type="ECO:0000256" key="8">
    <source>
        <dbReference type="ARBA" id="ARBA00047559"/>
    </source>
</evidence>
<evidence type="ECO:0000256" key="9">
    <source>
        <dbReference type="ARBA" id="ARBA00048329"/>
    </source>
</evidence>
<name>A0AAV1E6K4_OLDCO</name>
<evidence type="ECO:0000313" key="13">
    <source>
        <dbReference type="EMBL" id="CAI9114659.1"/>
    </source>
</evidence>
<evidence type="ECO:0000256" key="2">
    <source>
        <dbReference type="ARBA" id="ARBA00012406"/>
    </source>
</evidence>
<dbReference type="EMBL" id="OX459125">
    <property type="protein sequence ID" value="CAI9114659.1"/>
    <property type="molecule type" value="Genomic_DNA"/>
</dbReference>
<evidence type="ECO:0000256" key="1">
    <source>
        <dbReference type="ARBA" id="ARBA00006529"/>
    </source>
</evidence>
<dbReference type="InterPro" id="IPR050538">
    <property type="entry name" value="MAP_kinase_kinase_kinase"/>
</dbReference>
<dbReference type="Proteomes" id="UP001161247">
    <property type="component" value="Chromosome 8"/>
</dbReference>
<protein>
    <recommendedName>
        <fullName evidence="2">mitogen-activated protein kinase kinase kinase</fullName>
        <ecNumber evidence="2">2.7.11.25</ecNumber>
    </recommendedName>
</protein>
<feature type="region of interest" description="Disordered" evidence="11">
    <location>
        <begin position="528"/>
        <end position="553"/>
    </location>
</feature>
<evidence type="ECO:0000256" key="7">
    <source>
        <dbReference type="ARBA" id="ARBA00022840"/>
    </source>
</evidence>
<sequence length="553" mass="62537">MMYDRLGFMLVGCLDVLRVDFELSMARNVSYMLNLYHTSNSVKAKKTVMSPERVILKKVMMKDKDEFALKIVCVEFKCSAVLISLIQIDQLTSLRVEDFREPHESGRVITQHSFSITPTIDIQSRGEVTTFALAHPGSNTMDREQERLEQAMVYVDTCLAVDNIVQIFVDDFKYKLDPNVSHNVSKLDTERLALMNGILKNDDGMDMYNQIRGILREAEEIVNTYVLQAAASKVYNQFTGFVVSPDVVRRYEEVLLKVKKTKEDLLKNGSDKYINTKWEKGKHLGSGSFGSVFEALSDQGFFFAVKEVSFLDQGEKGRKKISLLEKEIALLSRFKHENIVRYLGSQKDEQNLYIFLEHMPKGSLKSIYKDYELQNSQVSTYARQVVQGLKYIHDKGVIHGDIKCDNILVDVYGCAKLADFGLAKFTELNDGNFRTGTPRWMAPEVVKNQGNVLASDIWSLGCTVLEMLTREYPYADVKDCELLFRKIIGGELPGTPENLSSDAKDFIVKCLQYDPNARPDAAKLLEHPFVNKPPSSESRFSGSSSSSAMAHGV</sequence>
<evidence type="ECO:0000313" key="14">
    <source>
        <dbReference type="Proteomes" id="UP001161247"/>
    </source>
</evidence>
<evidence type="ECO:0000256" key="3">
    <source>
        <dbReference type="ARBA" id="ARBA00022527"/>
    </source>
</evidence>
<gene>
    <name evidence="13" type="ORF">OLC1_LOCUS21341</name>
</gene>
<evidence type="ECO:0000256" key="10">
    <source>
        <dbReference type="PROSITE-ProRule" id="PRU10141"/>
    </source>
</evidence>
<comment type="catalytic activity">
    <reaction evidence="8">
        <text>L-threonyl-[protein] + ATP = O-phospho-L-threonyl-[protein] + ADP + H(+)</text>
        <dbReference type="Rhea" id="RHEA:46608"/>
        <dbReference type="Rhea" id="RHEA-COMP:11060"/>
        <dbReference type="Rhea" id="RHEA-COMP:11605"/>
        <dbReference type="ChEBI" id="CHEBI:15378"/>
        <dbReference type="ChEBI" id="CHEBI:30013"/>
        <dbReference type="ChEBI" id="CHEBI:30616"/>
        <dbReference type="ChEBI" id="CHEBI:61977"/>
        <dbReference type="ChEBI" id="CHEBI:456216"/>
        <dbReference type="EC" id="2.7.11.25"/>
    </reaction>
</comment>
<comment type="similarity">
    <text evidence="1">Belongs to the protein kinase superfamily. STE Ser/Thr protein kinase family. MAP kinase kinase kinase subfamily.</text>
</comment>
<dbReference type="PROSITE" id="PS50011">
    <property type="entry name" value="PROTEIN_KINASE_DOM"/>
    <property type="match status" value="1"/>
</dbReference>
<evidence type="ECO:0000256" key="5">
    <source>
        <dbReference type="ARBA" id="ARBA00022741"/>
    </source>
</evidence>
<dbReference type="PROSITE" id="PS00107">
    <property type="entry name" value="PROTEIN_KINASE_ATP"/>
    <property type="match status" value="1"/>
</dbReference>
<dbReference type="Gene3D" id="1.10.510.10">
    <property type="entry name" value="Transferase(Phosphotransferase) domain 1"/>
    <property type="match status" value="1"/>
</dbReference>
<keyword evidence="14" id="KW-1185">Reference proteome</keyword>
<dbReference type="GO" id="GO:0005524">
    <property type="term" value="F:ATP binding"/>
    <property type="evidence" value="ECO:0007669"/>
    <property type="project" value="UniProtKB-UniRule"/>
</dbReference>
<proteinExistence type="inferred from homology"/>